<proteinExistence type="predicted"/>
<protein>
    <submittedName>
        <fullName evidence="2">Uncharacterized protein</fullName>
    </submittedName>
</protein>
<reference evidence="2" key="1">
    <citation type="submission" date="2023-03" db="UniProtKB">
        <authorList>
            <consortium name="WormBaseParasite"/>
        </authorList>
    </citation>
    <scope>IDENTIFICATION</scope>
</reference>
<accession>A0A9J2P6G5</accession>
<organism evidence="1 2">
    <name type="scientific">Ascaris lumbricoides</name>
    <name type="common">Giant roundworm</name>
    <dbReference type="NCBI Taxonomy" id="6252"/>
    <lineage>
        <taxon>Eukaryota</taxon>
        <taxon>Metazoa</taxon>
        <taxon>Ecdysozoa</taxon>
        <taxon>Nematoda</taxon>
        <taxon>Chromadorea</taxon>
        <taxon>Rhabditida</taxon>
        <taxon>Spirurina</taxon>
        <taxon>Ascaridomorpha</taxon>
        <taxon>Ascaridoidea</taxon>
        <taxon>Ascarididae</taxon>
        <taxon>Ascaris</taxon>
    </lineage>
</organism>
<dbReference type="Proteomes" id="UP000036681">
    <property type="component" value="Unplaced"/>
</dbReference>
<evidence type="ECO:0000313" key="1">
    <source>
        <dbReference type="Proteomes" id="UP000036681"/>
    </source>
</evidence>
<evidence type="ECO:0000313" key="2">
    <source>
        <dbReference type="WBParaSite" id="ALUE_0000542201-mRNA-1"/>
    </source>
</evidence>
<dbReference type="AlphaFoldDB" id="A0A9J2P6G5"/>
<sequence>MCTIGCICWARKPVPNAEVFAALSARFLQHASPTVSFCLSEASFHCEVLQKTDEKRWELRCINPSLGMTDLLPEDVI</sequence>
<name>A0A9J2P6G5_ASCLU</name>
<keyword evidence="1" id="KW-1185">Reference proteome</keyword>
<dbReference type="WBParaSite" id="ALUE_0000542201-mRNA-1">
    <property type="protein sequence ID" value="ALUE_0000542201-mRNA-1"/>
    <property type="gene ID" value="ALUE_0000542201"/>
</dbReference>